<feature type="region of interest" description="Disordered" evidence="1">
    <location>
        <begin position="532"/>
        <end position="615"/>
    </location>
</feature>
<reference evidence="3" key="1">
    <citation type="submission" date="2024-04" db="EMBL/GenBank/DDBJ databases">
        <title>Salinicola lusitanus LLJ914,a marine bacterium isolated from the Okinawa Trough.</title>
        <authorList>
            <person name="Li J."/>
        </authorList>
    </citation>
    <scope>NUCLEOTIDE SEQUENCE [LARGE SCALE GENOMIC DNA]</scope>
</reference>
<name>A0AAW0NGE5_9GOBI</name>
<evidence type="ECO:0000256" key="1">
    <source>
        <dbReference type="SAM" id="MobiDB-lite"/>
    </source>
</evidence>
<feature type="region of interest" description="Disordered" evidence="1">
    <location>
        <begin position="57"/>
        <end position="82"/>
    </location>
</feature>
<sequence length="615" mass="67504">MAPDHAWRILPKIHEHFRSHTLHKSSASLRKSPAAPGLWSVPAQACCCRALKRRRNAKKHHIKEKKDDFSTKHQCAPPKPLTPGFKAWRSGRLVEMNVIAAAVLGALFCSVALASPKTKDEHRTAFFGEDLYINVPPKELSEMVFRPRTNLSLDVVLLQGGQVLTQPQGNLSGPEVRLISPGHLILENLQEKDEGQYIIRSNSSAVVKKLTVIVRDCAVEQIIKYGDHYDIHLSHVEMPIALEFRPSVGPGNQTDTVPTEPPPVLLYNQSVLLEEYEGRLTVTEKKVTLRSVRMSDEGSFTVLDKNEKVKRKNCLNVREHQNFMHLTYGSNLKMNLYLHYSSLNVVYRSKSDKQDRPIVDQGVVVAPLDSQLEGRLTVEGAVIHMKKLLESDTGLFKITDLAGNLVAHVYIEVELHKRNEKSKKLTLLAQQNKGDGEAFRQVVHEAYTRFTEDSLMQSICDQPSESTEVTIKGLEVSKPGRYQTLPSDNNLMEMSDSGVEFNSSGLPLDSDTDGGMTYASHKPLLNAVSPTAVSEVPANSPDVTAPDGELTRTPDSVLSASPASNPRSYVTAAPDGSQQGAASPGAASRGTTESTKTEGGGESGEVVQNEAAQST</sequence>
<feature type="region of interest" description="Disordered" evidence="1">
    <location>
        <begin position="497"/>
        <end position="519"/>
    </location>
</feature>
<protein>
    <submittedName>
        <fullName evidence="2">Uncharacterized protein</fullName>
    </submittedName>
</protein>
<comment type="caution">
    <text evidence="2">The sequence shown here is derived from an EMBL/GenBank/DDBJ whole genome shotgun (WGS) entry which is preliminary data.</text>
</comment>
<feature type="compositionally biased region" description="Low complexity" evidence="1">
    <location>
        <begin position="576"/>
        <end position="594"/>
    </location>
</feature>
<gene>
    <name evidence="2" type="ORF">WMY93_020193</name>
</gene>
<dbReference type="Proteomes" id="UP001460270">
    <property type="component" value="Unassembled WGS sequence"/>
</dbReference>
<proteinExistence type="predicted"/>
<evidence type="ECO:0000313" key="2">
    <source>
        <dbReference type="EMBL" id="KAK7899340.1"/>
    </source>
</evidence>
<dbReference type="AlphaFoldDB" id="A0AAW0NGE5"/>
<feature type="compositionally biased region" description="Polar residues" evidence="1">
    <location>
        <begin position="553"/>
        <end position="568"/>
    </location>
</feature>
<accession>A0AAW0NGE5</accession>
<evidence type="ECO:0000313" key="3">
    <source>
        <dbReference type="Proteomes" id="UP001460270"/>
    </source>
</evidence>
<organism evidence="2 3">
    <name type="scientific">Mugilogobius chulae</name>
    <name type="common">yellowstripe goby</name>
    <dbReference type="NCBI Taxonomy" id="88201"/>
    <lineage>
        <taxon>Eukaryota</taxon>
        <taxon>Metazoa</taxon>
        <taxon>Chordata</taxon>
        <taxon>Craniata</taxon>
        <taxon>Vertebrata</taxon>
        <taxon>Euteleostomi</taxon>
        <taxon>Actinopterygii</taxon>
        <taxon>Neopterygii</taxon>
        <taxon>Teleostei</taxon>
        <taxon>Neoteleostei</taxon>
        <taxon>Acanthomorphata</taxon>
        <taxon>Gobiaria</taxon>
        <taxon>Gobiiformes</taxon>
        <taxon>Gobioidei</taxon>
        <taxon>Gobiidae</taxon>
        <taxon>Gobionellinae</taxon>
        <taxon>Mugilogobius</taxon>
    </lineage>
</organism>
<keyword evidence="3" id="KW-1185">Reference proteome</keyword>
<dbReference type="EMBL" id="JBBPFD010000014">
    <property type="protein sequence ID" value="KAK7899340.1"/>
    <property type="molecule type" value="Genomic_DNA"/>
</dbReference>